<protein>
    <recommendedName>
        <fullName evidence="16">Thyrotropin-releasing hormone-degrading ectoenzyme</fullName>
    </recommendedName>
</protein>
<evidence type="ECO:0000256" key="9">
    <source>
        <dbReference type="PIRSR" id="PIRSR634016-4"/>
    </source>
</evidence>
<evidence type="ECO:0000256" key="5">
    <source>
        <dbReference type="ARBA" id="ARBA00022833"/>
    </source>
</evidence>
<comment type="cofactor">
    <cofactor evidence="8">
        <name>Zn(2+)</name>
        <dbReference type="ChEBI" id="CHEBI:29105"/>
    </cofactor>
    <text evidence="8">Binds 1 zinc ion per subunit.</text>
</comment>
<keyword evidence="11" id="KW-0812">Transmembrane</keyword>
<dbReference type="InterPro" id="IPR042097">
    <property type="entry name" value="Aminopeptidase_N-like_N_sf"/>
</dbReference>
<evidence type="ECO:0000256" key="6">
    <source>
        <dbReference type="ARBA" id="ARBA00023049"/>
    </source>
</evidence>
<dbReference type="InterPro" id="IPR027268">
    <property type="entry name" value="Peptidase_M4/M1_CTD_sf"/>
</dbReference>
<dbReference type="PANTHER" id="PTHR11533:SF294">
    <property type="entry name" value="THYROTROPIN-RELEASING HORMONE-DEGRADING ECTOENZYME"/>
    <property type="match status" value="1"/>
</dbReference>
<reference evidence="14" key="1">
    <citation type="submission" date="2025-08" db="UniProtKB">
        <authorList>
            <consortium name="Ensembl"/>
        </authorList>
    </citation>
    <scope>IDENTIFICATION</scope>
</reference>
<dbReference type="SUPFAM" id="SSF55486">
    <property type="entry name" value="Metalloproteases ('zincins'), catalytic domain"/>
    <property type="match status" value="1"/>
</dbReference>
<keyword evidence="15" id="KW-1185">Reference proteome</keyword>
<feature type="region of interest" description="Disordered" evidence="10">
    <location>
        <begin position="85"/>
        <end position="116"/>
    </location>
</feature>
<dbReference type="InterPro" id="IPR014782">
    <property type="entry name" value="Peptidase_M1_dom"/>
</dbReference>
<dbReference type="Gene3D" id="1.10.390.10">
    <property type="entry name" value="Neutral Protease Domain 2"/>
    <property type="match status" value="1"/>
</dbReference>
<dbReference type="GO" id="GO:0006508">
    <property type="term" value="P:proteolysis"/>
    <property type="evidence" value="ECO:0007669"/>
    <property type="project" value="UniProtKB-KW"/>
</dbReference>
<feature type="binding site" evidence="8">
    <location>
        <position position="414"/>
    </location>
    <ligand>
        <name>Zn(2+)</name>
        <dbReference type="ChEBI" id="CHEBI:29105"/>
        <note>catalytic</note>
    </ligand>
</feature>
<evidence type="ECO:0000256" key="8">
    <source>
        <dbReference type="PIRSR" id="PIRSR634016-3"/>
    </source>
</evidence>
<keyword evidence="5 8" id="KW-0862">Zinc</keyword>
<dbReference type="FunFam" id="2.60.40.1730:FF:000007">
    <property type="entry name" value="thyrotropin-releasing hormone-degrading ectoenzyme"/>
    <property type="match status" value="1"/>
</dbReference>
<feature type="transmembrane region" description="Helical" evidence="11">
    <location>
        <begin position="55"/>
        <end position="78"/>
    </location>
</feature>
<dbReference type="GO" id="GO:0008270">
    <property type="term" value="F:zinc ion binding"/>
    <property type="evidence" value="ECO:0007669"/>
    <property type="project" value="InterPro"/>
</dbReference>
<dbReference type="GO" id="GO:0005615">
    <property type="term" value="C:extracellular space"/>
    <property type="evidence" value="ECO:0007669"/>
    <property type="project" value="TreeGrafter"/>
</dbReference>
<keyword evidence="2" id="KW-0645">Protease</keyword>
<dbReference type="AlphaFoldDB" id="A0A8C8GD81"/>
<evidence type="ECO:0000256" key="11">
    <source>
        <dbReference type="SAM" id="Phobius"/>
    </source>
</evidence>
<feature type="region of interest" description="Disordered" evidence="10">
    <location>
        <begin position="1"/>
        <end position="30"/>
    </location>
</feature>
<dbReference type="InterPro" id="IPR001930">
    <property type="entry name" value="Peptidase_M1"/>
</dbReference>
<evidence type="ECO:0000256" key="10">
    <source>
        <dbReference type="SAM" id="MobiDB-lite"/>
    </source>
</evidence>
<comment type="similarity">
    <text evidence="1">Belongs to the peptidase M1 family.</text>
</comment>
<evidence type="ECO:0000256" key="1">
    <source>
        <dbReference type="ARBA" id="ARBA00010136"/>
    </source>
</evidence>
<feature type="site" description="Transition state stabilizer" evidence="9">
    <location>
        <position position="497"/>
    </location>
</feature>
<dbReference type="GeneTree" id="ENSGT00940000155878"/>
<dbReference type="GO" id="GO:0043171">
    <property type="term" value="P:peptide catabolic process"/>
    <property type="evidence" value="ECO:0007669"/>
    <property type="project" value="TreeGrafter"/>
</dbReference>
<keyword evidence="6" id="KW-0482">Metalloprotease</keyword>
<dbReference type="GO" id="GO:0016020">
    <property type="term" value="C:membrane"/>
    <property type="evidence" value="ECO:0007669"/>
    <property type="project" value="TreeGrafter"/>
</dbReference>
<evidence type="ECO:0000256" key="2">
    <source>
        <dbReference type="ARBA" id="ARBA00022670"/>
    </source>
</evidence>
<feature type="active site" description="Proton acceptor" evidence="7">
    <location>
        <position position="411"/>
    </location>
</feature>
<evidence type="ECO:0000256" key="7">
    <source>
        <dbReference type="PIRSR" id="PIRSR634016-1"/>
    </source>
</evidence>
<keyword evidence="11" id="KW-0472">Membrane</keyword>
<dbReference type="InterPro" id="IPR045357">
    <property type="entry name" value="Aminopeptidase_N-like_N"/>
</dbReference>
<accession>A0A8C8GD81</accession>
<dbReference type="Ensembl" id="ENSOTST00005053254.2">
    <property type="protein sequence ID" value="ENSOTSP00005048978.2"/>
    <property type="gene ID" value="ENSOTSG00005023671.2"/>
</dbReference>
<reference evidence="14" key="2">
    <citation type="submission" date="2025-09" db="UniProtKB">
        <authorList>
            <consortium name="Ensembl"/>
        </authorList>
    </citation>
    <scope>IDENTIFICATION</scope>
</reference>
<evidence type="ECO:0000313" key="15">
    <source>
        <dbReference type="Proteomes" id="UP000694402"/>
    </source>
</evidence>
<dbReference type="GO" id="GO:0005737">
    <property type="term" value="C:cytoplasm"/>
    <property type="evidence" value="ECO:0007669"/>
    <property type="project" value="TreeGrafter"/>
</dbReference>
<evidence type="ECO:0000256" key="3">
    <source>
        <dbReference type="ARBA" id="ARBA00022723"/>
    </source>
</evidence>
<proteinExistence type="inferred from homology"/>
<dbReference type="GO" id="GO:0042277">
    <property type="term" value="F:peptide binding"/>
    <property type="evidence" value="ECO:0007669"/>
    <property type="project" value="TreeGrafter"/>
</dbReference>
<dbReference type="Pfam" id="PF01433">
    <property type="entry name" value="Peptidase_M1"/>
    <property type="match status" value="1"/>
</dbReference>
<dbReference type="GO" id="GO:0070006">
    <property type="term" value="F:metalloaminopeptidase activity"/>
    <property type="evidence" value="ECO:0007669"/>
    <property type="project" value="TreeGrafter"/>
</dbReference>
<evidence type="ECO:0000256" key="4">
    <source>
        <dbReference type="ARBA" id="ARBA00022801"/>
    </source>
</evidence>
<feature type="domain" description="Peptidase M1 membrane alanine aminopeptidase" evidence="12">
    <location>
        <begin position="350"/>
        <end position="506"/>
    </location>
</feature>
<dbReference type="PANTHER" id="PTHR11533">
    <property type="entry name" value="PROTEASE M1 ZINC METALLOPROTEASE"/>
    <property type="match status" value="1"/>
</dbReference>
<dbReference type="InterPro" id="IPR034016">
    <property type="entry name" value="M1_APN-typ"/>
</dbReference>
<dbReference type="Proteomes" id="UP000694402">
    <property type="component" value="Unassembled WGS sequence"/>
</dbReference>
<feature type="binding site" evidence="8">
    <location>
        <position position="433"/>
    </location>
    <ligand>
        <name>Zn(2+)</name>
        <dbReference type="ChEBI" id="CHEBI:29105"/>
        <note>catalytic</note>
    </ligand>
</feature>
<feature type="binding site" evidence="8">
    <location>
        <position position="410"/>
    </location>
    <ligand>
        <name>Zn(2+)</name>
        <dbReference type="ChEBI" id="CHEBI:29105"/>
        <note>catalytic</note>
    </ligand>
</feature>
<organism evidence="14 15">
    <name type="scientific">Oncorhynchus tshawytscha</name>
    <name type="common">Chinook salmon</name>
    <name type="synonym">Salmo tshawytscha</name>
    <dbReference type="NCBI Taxonomy" id="74940"/>
    <lineage>
        <taxon>Eukaryota</taxon>
        <taxon>Metazoa</taxon>
        <taxon>Chordata</taxon>
        <taxon>Craniata</taxon>
        <taxon>Vertebrata</taxon>
        <taxon>Euteleostomi</taxon>
        <taxon>Actinopterygii</taxon>
        <taxon>Neopterygii</taxon>
        <taxon>Teleostei</taxon>
        <taxon>Protacanthopterygii</taxon>
        <taxon>Salmoniformes</taxon>
        <taxon>Salmonidae</taxon>
        <taxon>Salmoninae</taxon>
        <taxon>Oncorhynchus</taxon>
    </lineage>
</organism>
<feature type="domain" description="Aminopeptidase N-like N-terminal" evidence="13">
    <location>
        <begin position="128"/>
        <end position="313"/>
    </location>
</feature>
<dbReference type="InterPro" id="IPR050344">
    <property type="entry name" value="Peptidase_M1_aminopeptidases"/>
</dbReference>
<keyword evidence="11" id="KW-1133">Transmembrane helix</keyword>
<evidence type="ECO:0000259" key="13">
    <source>
        <dbReference type="Pfam" id="PF17900"/>
    </source>
</evidence>
<feature type="compositionally biased region" description="Basic and acidic residues" evidence="10">
    <location>
        <begin position="106"/>
        <end position="116"/>
    </location>
</feature>
<name>A0A8C8GD81_ONCTS</name>
<dbReference type="Gene3D" id="2.60.40.1730">
    <property type="entry name" value="tricorn interacting facor f3 domain"/>
    <property type="match status" value="1"/>
</dbReference>
<evidence type="ECO:0000313" key="14">
    <source>
        <dbReference type="Ensembl" id="ENSOTSP00005048978.2"/>
    </source>
</evidence>
<gene>
    <name evidence="14" type="primary">LOC121845914</name>
</gene>
<keyword evidence="4" id="KW-0378">Hydrolase</keyword>
<keyword evidence="3 8" id="KW-0479">Metal-binding</keyword>
<dbReference type="Pfam" id="PF17900">
    <property type="entry name" value="Peptidase_M1_N"/>
    <property type="match status" value="1"/>
</dbReference>
<dbReference type="PRINTS" id="PR00756">
    <property type="entry name" value="ALADIPTASE"/>
</dbReference>
<sequence>MSLEDKRGSKGLSFTPMGIEDNNMRNGRGLSDQWADSMVVRPRTTERSITVHKKLVLGFAISILTLIVVTAIAVLLSVRFEECAGESSSRGGNGSNAKFNGSRDGNGNHKDEEAQPWRHLRLPTSLRPRHYDLRLSVYMDNFTFSGEVNIEFECVNSTKFIVLHTDRLEVEKVAVYSDNKKPGVMRIHRQFHYPGNQVYVIALHRELKPMRTYKVNITFDAQIESELLGFFRSSYMLQGERRYMAVTQFSPTHARKAFPCFDEPIYKATFRVSLGHDASYLSLSNMPVEASISDDDGWVTNHFSRTPRMSTYYLAWAVCNFTYREVTTDSGVVIRLYARPNAIQSGAGDYALHITKRLLQFYEDYFKVKYSLPKLDLLAVPKHPYAAMENWGLSVSSFSYQMELTMVVVHEICHQWFGDLVTPVWWEDVWLKEGFAHFFEYVGTDFLFPKWNMEKQRFLTDVLHEVMLLDGLASSHPISQEVYDATDIDRVFDWIAYKKVSNWYAMHTGTPLRTTLSHAHRHTTTYNPQPCTQAHHYVQPSAMHTGTPLRTTLSHAHRHTTTYNPQPCTQAYHYVQPSAMHTGTSLRTTLSHAHRHIATYNPQPCTQAYHYVQPSAMHTGIPLRTTLSHAHRHTTTYKPSAMHTDTPLRTNPQPCTQAYHYV</sequence>
<evidence type="ECO:0000259" key="12">
    <source>
        <dbReference type="Pfam" id="PF01433"/>
    </source>
</evidence>
<dbReference type="SUPFAM" id="SSF63737">
    <property type="entry name" value="Leukotriene A4 hydrolase N-terminal domain"/>
    <property type="match status" value="1"/>
</dbReference>
<dbReference type="CDD" id="cd09601">
    <property type="entry name" value="M1_APN-Q_like"/>
    <property type="match status" value="1"/>
</dbReference>
<evidence type="ECO:0008006" key="16">
    <source>
        <dbReference type="Google" id="ProtNLM"/>
    </source>
</evidence>